<evidence type="ECO:0000256" key="8">
    <source>
        <dbReference type="ARBA" id="ARBA00023065"/>
    </source>
</evidence>
<keyword evidence="5 12" id="KW-0812">Transmembrane</keyword>
<keyword evidence="4 12" id="KW-0894">Sodium channel</keyword>
<dbReference type="EMBL" id="AJWK01034404">
    <property type="status" value="NOT_ANNOTATED_CDS"/>
    <property type="molecule type" value="Genomic_DNA"/>
</dbReference>
<dbReference type="FunFam" id="1.10.287.770:FF:000008">
    <property type="entry name" value="pickpocket protein 28"/>
    <property type="match status" value="2"/>
</dbReference>
<evidence type="ECO:0000313" key="14">
    <source>
        <dbReference type="EnsemblMetazoa" id="LLOJ009835-PA"/>
    </source>
</evidence>
<keyword evidence="7" id="KW-0915">Sodium</keyword>
<evidence type="ECO:0000256" key="3">
    <source>
        <dbReference type="ARBA" id="ARBA00022448"/>
    </source>
</evidence>
<dbReference type="Pfam" id="PF00858">
    <property type="entry name" value="ASC"/>
    <property type="match status" value="2"/>
</dbReference>
<dbReference type="PANTHER" id="PTHR11690:SF288">
    <property type="entry name" value="AMILORIDE-SENSITIVE NA+ CHANNEL-RELATED"/>
    <property type="match status" value="1"/>
</dbReference>
<evidence type="ECO:0000256" key="12">
    <source>
        <dbReference type="RuleBase" id="RU000679"/>
    </source>
</evidence>
<dbReference type="Gene3D" id="2.60.470.10">
    <property type="entry name" value="Acid-sensing ion channels like domains"/>
    <property type="match status" value="1"/>
</dbReference>
<evidence type="ECO:0000256" key="7">
    <source>
        <dbReference type="ARBA" id="ARBA00023053"/>
    </source>
</evidence>
<dbReference type="GO" id="GO:0015280">
    <property type="term" value="F:ligand-gated sodium channel activity"/>
    <property type="evidence" value="ECO:0007669"/>
    <property type="project" value="TreeGrafter"/>
</dbReference>
<keyword evidence="15" id="KW-1185">Reference proteome</keyword>
<evidence type="ECO:0000256" key="2">
    <source>
        <dbReference type="ARBA" id="ARBA00007193"/>
    </source>
</evidence>
<dbReference type="EnsemblMetazoa" id="LLOJ009835-RA">
    <property type="protein sequence ID" value="LLOJ009835-PA"/>
    <property type="gene ID" value="LLOJ009835"/>
</dbReference>
<dbReference type="GO" id="GO:0005886">
    <property type="term" value="C:plasma membrane"/>
    <property type="evidence" value="ECO:0007669"/>
    <property type="project" value="TreeGrafter"/>
</dbReference>
<keyword evidence="11 12" id="KW-0407">Ion channel</keyword>
<evidence type="ECO:0000256" key="5">
    <source>
        <dbReference type="ARBA" id="ARBA00022692"/>
    </source>
</evidence>
<keyword evidence="9 13" id="KW-0472">Membrane</keyword>
<comment type="subcellular location">
    <subcellularLocation>
        <location evidence="1">Membrane</location>
        <topology evidence="1">Multi-pass membrane protein</topology>
    </subcellularLocation>
</comment>
<dbReference type="InterPro" id="IPR001873">
    <property type="entry name" value="ENaC"/>
</dbReference>
<dbReference type="Gene3D" id="1.10.287.770">
    <property type="entry name" value="YojJ-like"/>
    <property type="match status" value="2"/>
</dbReference>
<dbReference type="PRINTS" id="PR01078">
    <property type="entry name" value="AMINACHANNEL"/>
</dbReference>
<evidence type="ECO:0000256" key="11">
    <source>
        <dbReference type="ARBA" id="ARBA00023303"/>
    </source>
</evidence>
<name>A0A1B0GL64_LUTLO</name>
<accession>A0A1B0GL64</accession>
<protein>
    <submittedName>
        <fullName evidence="14">Uncharacterized protein</fullName>
    </submittedName>
</protein>
<organism evidence="14 15">
    <name type="scientific">Lutzomyia longipalpis</name>
    <name type="common">Sand fly</name>
    <dbReference type="NCBI Taxonomy" id="7200"/>
    <lineage>
        <taxon>Eukaryota</taxon>
        <taxon>Metazoa</taxon>
        <taxon>Ecdysozoa</taxon>
        <taxon>Arthropoda</taxon>
        <taxon>Hexapoda</taxon>
        <taxon>Insecta</taxon>
        <taxon>Pterygota</taxon>
        <taxon>Neoptera</taxon>
        <taxon>Endopterygota</taxon>
        <taxon>Diptera</taxon>
        <taxon>Nematocera</taxon>
        <taxon>Psychodoidea</taxon>
        <taxon>Psychodidae</taxon>
        <taxon>Lutzomyia</taxon>
        <taxon>Lutzomyia</taxon>
    </lineage>
</organism>
<proteinExistence type="inferred from homology"/>
<keyword evidence="6 13" id="KW-1133">Transmembrane helix</keyword>
<keyword evidence="10 12" id="KW-0739">Sodium transport</keyword>
<evidence type="ECO:0000256" key="4">
    <source>
        <dbReference type="ARBA" id="ARBA00022461"/>
    </source>
</evidence>
<dbReference type="VEuPathDB" id="VectorBase:LLONM1_007631"/>
<reference evidence="14" key="1">
    <citation type="submission" date="2020-05" db="UniProtKB">
        <authorList>
            <consortium name="EnsemblMetazoa"/>
        </authorList>
    </citation>
    <scope>IDENTIFICATION</scope>
    <source>
        <strain evidence="14">Jacobina</strain>
    </source>
</reference>
<comment type="similarity">
    <text evidence="2 12">Belongs to the amiloride-sensitive sodium channel (TC 1.A.6) family.</text>
</comment>
<keyword evidence="3 12" id="KW-0813">Transport</keyword>
<feature type="transmembrane region" description="Helical" evidence="13">
    <location>
        <begin position="721"/>
        <end position="746"/>
    </location>
</feature>
<keyword evidence="8 12" id="KW-0406">Ion transport</keyword>
<dbReference type="AlphaFoldDB" id="A0A1B0GL64"/>
<sequence>MMRKPSSPQEYKKDLQPRVSLDVGTKHETDSLTVSEAPTEVEMRRKIKYGGPLTAAWGLFSEYCNNSTIHGVKYLGERRRPWMERAWWVIVFVLSIYGCSRLIWNVWNKWDQSPVIVSFAEKSTPVWQIPFPAVTVCPETKTKREFLNYTEVYHLFRGSGDGDYNMTDEQFAKFQALSQVCDAHLVAEDKIGENTTDSRCTDFLKEMAPTAEEILFFCKWRNTPDTCADLFTEILTEEGFCYTFNALNASEIYREETLHDGFVFHTHNKTSEHWTLENGYSPEASLTPFPVRVLGAGARAGLFILLRLYEYDLDYICRGPVQGFKILLHTPGEIPQVSKQYFRVPLNQEVVVSVKPNMITTSDGLREYSPNRRQCFFNHERYLRYFKIYTQQNCELECLSNYTFSQCGCVKFSMPRDANTPVCGSKSIECYNDAEDQLLQREIKEGLQDSRLNVKGQTQCNCLPACTSIVYDAEISQADFDWESLFIAYKNPLDEFPQVQLARLSIFFKETQFITSKRSELYGPTDFLANCGGLLGLFMGVSLLSIVEIVYFCTIRLICNLSQRRSRKRSIVNPGIVVLTPNHTQQNCELECLSNYTFSQCGCVKFSMPRDANTPVCGSKSIECYNDAEDQLLQREIKEGLQDSRLNVKGQTQCNCLPACTSIVYDAEISQADFDWESLFIAYKNPLDEFPQVQLARLSIFFKETQFITSKRSELYGPTDFLANCGGLLGLFMGVSLLSIVEIVYFCTIRLICNLSQRRSRKRSIVNPGIVVLTPSKALGSDYNATK</sequence>
<evidence type="ECO:0000256" key="9">
    <source>
        <dbReference type="ARBA" id="ARBA00023136"/>
    </source>
</evidence>
<evidence type="ECO:0000256" key="10">
    <source>
        <dbReference type="ARBA" id="ARBA00023201"/>
    </source>
</evidence>
<dbReference type="EMBL" id="AJWK01034405">
    <property type="status" value="NOT_ANNOTATED_CDS"/>
    <property type="molecule type" value="Genomic_DNA"/>
</dbReference>
<evidence type="ECO:0000256" key="13">
    <source>
        <dbReference type="SAM" id="Phobius"/>
    </source>
</evidence>
<evidence type="ECO:0000256" key="1">
    <source>
        <dbReference type="ARBA" id="ARBA00004141"/>
    </source>
</evidence>
<dbReference type="Gene3D" id="1.10.287.820">
    <property type="entry name" value="Acid-sensing ion channel domain"/>
    <property type="match status" value="1"/>
</dbReference>
<dbReference type="VEuPathDB" id="VectorBase:LLOJ009835"/>
<dbReference type="PANTHER" id="PTHR11690">
    <property type="entry name" value="AMILORIDE-SENSITIVE SODIUM CHANNEL-RELATED"/>
    <property type="match status" value="1"/>
</dbReference>
<evidence type="ECO:0000313" key="15">
    <source>
        <dbReference type="Proteomes" id="UP000092461"/>
    </source>
</evidence>
<dbReference type="Proteomes" id="UP000092461">
    <property type="component" value="Unassembled WGS sequence"/>
</dbReference>
<evidence type="ECO:0000256" key="6">
    <source>
        <dbReference type="ARBA" id="ARBA00022989"/>
    </source>
</evidence>